<evidence type="ECO:0000313" key="2">
    <source>
        <dbReference type="EMBL" id="MFC3681038.1"/>
    </source>
</evidence>
<feature type="domain" description="HDOD" evidence="1">
    <location>
        <begin position="21"/>
        <end position="207"/>
    </location>
</feature>
<sequence>MPVQPLSEQLIPLVNNGQLPLPTLPSLAQKVLKAAQGDNLTTDSLSALVEQDPAIAAHLVKIANSPLVGCPTEVTDLGTAIGLFGIGYCSQLAISLALRQLFRARHAIISDLIEHTWEESTRVANLCLVMATNYPINPGSAYLAGLLHKIGALPILRWLDEQTDIELSRTQIMTLVEQHQALLAEQLLDDWCFPPSLCAVPHNYQNMNHNGKQQADISDLVAAACYFLSEQRKDWQDCKVLERLGLTTDEVQKKMMAWQSRAAHA</sequence>
<dbReference type="SUPFAM" id="SSF109604">
    <property type="entry name" value="HD-domain/PDEase-like"/>
    <property type="match status" value="1"/>
</dbReference>
<dbReference type="Proteomes" id="UP001595722">
    <property type="component" value="Unassembled WGS sequence"/>
</dbReference>
<dbReference type="Pfam" id="PF08668">
    <property type="entry name" value="HDOD"/>
    <property type="match status" value="1"/>
</dbReference>
<name>A0ABV7VVL2_9GAMM</name>
<proteinExistence type="predicted"/>
<dbReference type="PANTHER" id="PTHR33525:SF3">
    <property type="entry name" value="RIBONUCLEASE Y"/>
    <property type="match status" value="1"/>
</dbReference>
<dbReference type="Gene3D" id="1.10.3210.10">
    <property type="entry name" value="Hypothetical protein af1432"/>
    <property type="match status" value="1"/>
</dbReference>
<dbReference type="InterPro" id="IPR052340">
    <property type="entry name" value="RNase_Y/CdgJ"/>
</dbReference>
<dbReference type="RefSeq" id="WP_376867197.1">
    <property type="nucleotide sequence ID" value="NZ_JBHRYB010000013.1"/>
</dbReference>
<comment type="caution">
    <text evidence="2">The sequence shown here is derived from an EMBL/GenBank/DDBJ whole genome shotgun (WGS) entry which is preliminary data.</text>
</comment>
<dbReference type="PANTHER" id="PTHR33525">
    <property type="match status" value="1"/>
</dbReference>
<organism evidence="2 3">
    <name type="scientific">Bacterioplanoides pacificum</name>
    <dbReference type="NCBI Taxonomy" id="1171596"/>
    <lineage>
        <taxon>Bacteria</taxon>
        <taxon>Pseudomonadati</taxon>
        <taxon>Pseudomonadota</taxon>
        <taxon>Gammaproteobacteria</taxon>
        <taxon>Oceanospirillales</taxon>
        <taxon>Oceanospirillaceae</taxon>
        <taxon>Bacterioplanoides</taxon>
    </lineage>
</organism>
<gene>
    <name evidence="2" type="ORF">ACFOMG_13100</name>
</gene>
<keyword evidence="3" id="KW-1185">Reference proteome</keyword>
<evidence type="ECO:0000259" key="1">
    <source>
        <dbReference type="PROSITE" id="PS51833"/>
    </source>
</evidence>
<dbReference type="EMBL" id="JBHRYB010000013">
    <property type="protein sequence ID" value="MFC3681038.1"/>
    <property type="molecule type" value="Genomic_DNA"/>
</dbReference>
<dbReference type="PROSITE" id="PS51833">
    <property type="entry name" value="HDOD"/>
    <property type="match status" value="1"/>
</dbReference>
<protein>
    <submittedName>
        <fullName evidence="2">HDOD domain-containing protein</fullName>
    </submittedName>
</protein>
<accession>A0ABV7VVL2</accession>
<reference evidence="3" key="1">
    <citation type="journal article" date="2019" name="Int. J. Syst. Evol. Microbiol.">
        <title>The Global Catalogue of Microorganisms (GCM) 10K type strain sequencing project: providing services to taxonomists for standard genome sequencing and annotation.</title>
        <authorList>
            <consortium name="The Broad Institute Genomics Platform"/>
            <consortium name="The Broad Institute Genome Sequencing Center for Infectious Disease"/>
            <person name="Wu L."/>
            <person name="Ma J."/>
        </authorList>
    </citation>
    <scope>NUCLEOTIDE SEQUENCE [LARGE SCALE GENOMIC DNA]</scope>
    <source>
        <strain evidence="3">KCTC 42424</strain>
    </source>
</reference>
<dbReference type="InterPro" id="IPR013976">
    <property type="entry name" value="HDOD"/>
</dbReference>
<evidence type="ECO:0000313" key="3">
    <source>
        <dbReference type="Proteomes" id="UP001595722"/>
    </source>
</evidence>